<dbReference type="AlphaFoldDB" id="A0A5E4PJD4"/>
<dbReference type="PROSITE" id="PS00723">
    <property type="entry name" value="POLYPRENYL_SYNTHASE_1"/>
    <property type="match status" value="1"/>
</dbReference>
<evidence type="ECO:0000313" key="8">
    <source>
        <dbReference type="EMBL" id="VVC76533.1"/>
    </source>
</evidence>
<keyword evidence="6" id="KW-0414">Isoprene biosynthesis</keyword>
<dbReference type="PROSITE" id="PS00444">
    <property type="entry name" value="POLYPRENYL_SYNTHASE_2"/>
    <property type="match status" value="1"/>
</dbReference>
<dbReference type="CDD" id="cd00685">
    <property type="entry name" value="Trans_IPPS_HT"/>
    <property type="match status" value="1"/>
</dbReference>
<dbReference type="PANTHER" id="PTHR43281">
    <property type="entry name" value="FARNESYL DIPHOSPHATE SYNTHASE"/>
    <property type="match status" value="1"/>
</dbReference>
<evidence type="ECO:0000256" key="3">
    <source>
        <dbReference type="ARBA" id="ARBA00022679"/>
    </source>
</evidence>
<gene>
    <name evidence="8" type="primary">ispA</name>
    <name evidence="8" type="ORF">AQUSIP_18490</name>
</gene>
<evidence type="ECO:0000256" key="2">
    <source>
        <dbReference type="ARBA" id="ARBA00006706"/>
    </source>
</evidence>
<dbReference type="SFLD" id="SFLDG01017">
    <property type="entry name" value="Polyprenyl_Transferase_Like"/>
    <property type="match status" value="1"/>
</dbReference>
<dbReference type="SUPFAM" id="SSF48576">
    <property type="entry name" value="Terpenoid synthases"/>
    <property type="match status" value="1"/>
</dbReference>
<reference evidence="8 9" key="1">
    <citation type="submission" date="2019-08" db="EMBL/GenBank/DDBJ databases">
        <authorList>
            <person name="Guy L."/>
        </authorList>
    </citation>
    <scope>NUCLEOTIDE SEQUENCE [LARGE SCALE GENOMIC DNA]</scope>
    <source>
        <strain evidence="8 9">SGT-108</strain>
    </source>
</reference>
<protein>
    <submittedName>
        <fullName evidence="8">Farnesyl diphosphate synthase</fullName>
    </submittedName>
</protein>
<dbReference type="RefSeq" id="WP_172622805.1">
    <property type="nucleotide sequence ID" value="NZ_LR699119.1"/>
</dbReference>
<evidence type="ECO:0000256" key="1">
    <source>
        <dbReference type="ARBA" id="ARBA00001946"/>
    </source>
</evidence>
<dbReference type="GO" id="GO:0008654">
    <property type="term" value="P:phospholipid biosynthetic process"/>
    <property type="evidence" value="ECO:0007669"/>
    <property type="project" value="UniProtKB-ARBA"/>
</dbReference>
<dbReference type="GO" id="GO:0016114">
    <property type="term" value="P:terpenoid biosynthetic process"/>
    <property type="evidence" value="ECO:0007669"/>
    <property type="project" value="UniProtKB-ARBA"/>
</dbReference>
<keyword evidence="3 7" id="KW-0808">Transferase</keyword>
<evidence type="ECO:0000256" key="6">
    <source>
        <dbReference type="ARBA" id="ARBA00023229"/>
    </source>
</evidence>
<dbReference type="NCBIfam" id="NF045485">
    <property type="entry name" value="FPPsyn"/>
    <property type="match status" value="1"/>
</dbReference>
<dbReference type="InterPro" id="IPR053378">
    <property type="entry name" value="Prenyl_diphosphate_synthase"/>
</dbReference>
<dbReference type="GO" id="GO:0004659">
    <property type="term" value="F:prenyltransferase activity"/>
    <property type="evidence" value="ECO:0007669"/>
    <property type="project" value="InterPro"/>
</dbReference>
<dbReference type="GO" id="GO:0005737">
    <property type="term" value="C:cytoplasm"/>
    <property type="evidence" value="ECO:0007669"/>
    <property type="project" value="UniProtKB-ARBA"/>
</dbReference>
<dbReference type="Pfam" id="PF00348">
    <property type="entry name" value="polyprenyl_synt"/>
    <property type="match status" value="1"/>
</dbReference>
<dbReference type="GO" id="GO:0046872">
    <property type="term" value="F:metal ion binding"/>
    <property type="evidence" value="ECO:0007669"/>
    <property type="project" value="UniProtKB-KW"/>
</dbReference>
<dbReference type="InterPro" id="IPR000092">
    <property type="entry name" value="Polyprenyl_synt"/>
</dbReference>
<sequence length="301" mass="33489">MKQTTTDTTLDELFQLCSDRLKQIYPPLLEEIPSLDLKTAMEYTLLNGGKHIRPLLIYATGMIFNAPLENLDAPAGSVELIHTYSLIHDDLPSMDDADMRRGKLACHKVHGEGIAILTGDAMHTLAIQVIASHPSQLKADRRLQMIQILTHACGPYGMAAGQALDITVMNDNTISEDLLLDIYRLKTGALFAACIELGWLASRDDDEVNQQALREFGHCIGLAFQIQDDLLDIESSSEITGKSVGLDAKHHKITYPKLVGRLKARDKIQSLYQQALEAINYMGQQAQLLRDLTSHMLERSR</sequence>
<dbReference type="SFLD" id="SFLDS00005">
    <property type="entry name" value="Isoprenoid_Synthase_Type_I"/>
    <property type="match status" value="1"/>
</dbReference>
<dbReference type="PANTHER" id="PTHR43281:SF1">
    <property type="entry name" value="FARNESYL DIPHOSPHATE SYNTHASE"/>
    <property type="match status" value="1"/>
</dbReference>
<dbReference type="Proteomes" id="UP000324194">
    <property type="component" value="Chromosome 1"/>
</dbReference>
<comment type="cofactor">
    <cofactor evidence="1">
        <name>Mg(2+)</name>
        <dbReference type="ChEBI" id="CHEBI:18420"/>
    </cofactor>
</comment>
<dbReference type="FunFam" id="1.10.600.10:FF:000001">
    <property type="entry name" value="Geranylgeranyl diphosphate synthase"/>
    <property type="match status" value="1"/>
</dbReference>
<evidence type="ECO:0000313" key="9">
    <source>
        <dbReference type="Proteomes" id="UP000324194"/>
    </source>
</evidence>
<organism evidence="8 9">
    <name type="scientific">Aquicella siphonis</name>
    <dbReference type="NCBI Taxonomy" id="254247"/>
    <lineage>
        <taxon>Bacteria</taxon>
        <taxon>Pseudomonadati</taxon>
        <taxon>Pseudomonadota</taxon>
        <taxon>Gammaproteobacteria</taxon>
        <taxon>Legionellales</taxon>
        <taxon>Coxiellaceae</taxon>
        <taxon>Aquicella</taxon>
    </lineage>
</organism>
<dbReference type="InterPro" id="IPR008949">
    <property type="entry name" value="Isoprenoid_synthase_dom_sf"/>
</dbReference>
<evidence type="ECO:0000256" key="5">
    <source>
        <dbReference type="ARBA" id="ARBA00022842"/>
    </source>
</evidence>
<proteinExistence type="inferred from homology"/>
<name>A0A5E4PJD4_9COXI</name>
<dbReference type="Gene3D" id="1.10.600.10">
    <property type="entry name" value="Farnesyl Diphosphate Synthase"/>
    <property type="match status" value="1"/>
</dbReference>
<dbReference type="InterPro" id="IPR033749">
    <property type="entry name" value="Polyprenyl_synt_CS"/>
</dbReference>
<keyword evidence="4" id="KW-0479">Metal-binding</keyword>
<accession>A0A5E4PJD4</accession>
<keyword evidence="5" id="KW-0460">Magnesium</keyword>
<dbReference type="KEGG" id="asip:AQUSIP_18490"/>
<comment type="similarity">
    <text evidence="2 7">Belongs to the FPP/GGPP synthase family.</text>
</comment>
<dbReference type="EMBL" id="LR699119">
    <property type="protein sequence ID" value="VVC76533.1"/>
    <property type="molecule type" value="Genomic_DNA"/>
</dbReference>
<evidence type="ECO:0000256" key="4">
    <source>
        <dbReference type="ARBA" id="ARBA00022723"/>
    </source>
</evidence>
<evidence type="ECO:0000256" key="7">
    <source>
        <dbReference type="RuleBase" id="RU004466"/>
    </source>
</evidence>
<keyword evidence="9" id="KW-1185">Reference proteome</keyword>